<dbReference type="Proteomes" id="UP001150569">
    <property type="component" value="Unassembled WGS sequence"/>
</dbReference>
<dbReference type="EMBL" id="JANBPT010000070">
    <property type="protein sequence ID" value="KAJ1928510.1"/>
    <property type="molecule type" value="Genomic_DNA"/>
</dbReference>
<dbReference type="GO" id="GO:0005768">
    <property type="term" value="C:endosome"/>
    <property type="evidence" value="ECO:0007669"/>
    <property type="project" value="TreeGrafter"/>
</dbReference>
<protein>
    <submittedName>
        <fullName evidence="4">Metalloreductase</fullName>
    </submittedName>
</protein>
<proteinExistence type="predicted"/>
<keyword evidence="1" id="KW-0560">Oxidoreductase</keyword>
<evidence type="ECO:0000259" key="3">
    <source>
        <dbReference type="Pfam" id="PF03807"/>
    </source>
</evidence>
<feature type="transmembrane region" description="Helical" evidence="2">
    <location>
        <begin position="239"/>
        <end position="259"/>
    </location>
</feature>
<gene>
    <name evidence="4" type="primary">STEAP3</name>
    <name evidence="4" type="ORF">IWQ60_001984</name>
</gene>
<feature type="transmembrane region" description="Helical" evidence="2">
    <location>
        <begin position="419"/>
        <end position="439"/>
    </location>
</feature>
<keyword evidence="2" id="KW-1133">Transmembrane helix</keyword>
<dbReference type="Pfam" id="PF03807">
    <property type="entry name" value="F420_oxidored"/>
    <property type="match status" value="1"/>
</dbReference>
<keyword evidence="2" id="KW-0812">Transmembrane</keyword>
<dbReference type="GO" id="GO:0008823">
    <property type="term" value="F:cupric reductase (NADH) activity"/>
    <property type="evidence" value="ECO:0007669"/>
    <property type="project" value="TreeGrafter"/>
</dbReference>
<feature type="transmembrane region" description="Helical" evidence="2">
    <location>
        <begin position="459"/>
        <end position="481"/>
    </location>
</feature>
<evidence type="ECO:0000256" key="1">
    <source>
        <dbReference type="ARBA" id="ARBA00023002"/>
    </source>
</evidence>
<feature type="transmembrane region" description="Helical" evidence="2">
    <location>
        <begin position="382"/>
        <end position="407"/>
    </location>
</feature>
<evidence type="ECO:0000256" key="2">
    <source>
        <dbReference type="SAM" id="Phobius"/>
    </source>
</evidence>
<dbReference type="OrthoDB" id="5531758at2759"/>
<keyword evidence="5" id="KW-1185">Reference proteome</keyword>
<organism evidence="4 5">
    <name type="scientific">Tieghemiomyces parasiticus</name>
    <dbReference type="NCBI Taxonomy" id="78921"/>
    <lineage>
        <taxon>Eukaryota</taxon>
        <taxon>Fungi</taxon>
        <taxon>Fungi incertae sedis</taxon>
        <taxon>Zoopagomycota</taxon>
        <taxon>Kickxellomycotina</taxon>
        <taxon>Dimargaritomycetes</taxon>
        <taxon>Dimargaritales</taxon>
        <taxon>Dimargaritaceae</taxon>
        <taxon>Tieghemiomyces</taxon>
    </lineage>
</organism>
<dbReference type="InterPro" id="IPR051267">
    <property type="entry name" value="STEAP_metalloreductase"/>
</dbReference>
<evidence type="ECO:0000313" key="5">
    <source>
        <dbReference type="Proteomes" id="UP001150569"/>
    </source>
</evidence>
<dbReference type="GO" id="GO:0005886">
    <property type="term" value="C:plasma membrane"/>
    <property type="evidence" value="ECO:0007669"/>
    <property type="project" value="TreeGrafter"/>
</dbReference>
<dbReference type="AlphaFoldDB" id="A0A9W8AFZ3"/>
<sequence length="486" mass="53592">MEHPKVCNSCGDDDEVKVITDEKGSLRHRESSMLITPAAQDLSHDTLAPRYPVAVIGAGWYGRALTKRLVQAGYTVHLGRRNPALGREAGVSLPVLPTTYQDAIESAYVVFLTVPCHVHRTFVRQFADALTGKIVVDVSNPCDEFLTLGPTEIRSLAEQLAIGLPASQVVKAFNTVSAYTLEYGLAGVPPQVPVCTDYDEAQREVMIIARALGFIPVDAGTLRMARDVEQANFRFFRGWWGAVTFTVFLFVFFFVYNLVNIHLLSAANGKNFNDLPLRTMNMIVADVALILLASVNLGGVVANLWQIFVRRRGQRPFPRWLANWLNARKAMGILAFLLLVFHFMDSSVTMGTSNVLNARHGVSSTADKVATGQISAKTQGSVLLGILAFILYGILCITSLPTVGSALSWVEWRFIQSTCGWWALTLATAHTFVLSLSVWKDTHAYPRHMPPSSLLVSLVPMLTILLKLILLIPPVADYLAFIQNHR</sequence>
<feature type="transmembrane region" description="Helical" evidence="2">
    <location>
        <begin position="279"/>
        <end position="305"/>
    </location>
</feature>
<dbReference type="SUPFAM" id="SSF51735">
    <property type="entry name" value="NAD(P)-binding Rossmann-fold domains"/>
    <property type="match status" value="1"/>
</dbReference>
<feature type="domain" description="Pyrroline-5-carboxylate reductase catalytic N-terminal" evidence="3">
    <location>
        <begin position="53"/>
        <end position="141"/>
    </location>
</feature>
<keyword evidence="2" id="KW-0472">Membrane</keyword>
<reference evidence="4" key="1">
    <citation type="submission" date="2022-07" db="EMBL/GenBank/DDBJ databases">
        <title>Phylogenomic reconstructions and comparative analyses of Kickxellomycotina fungi.</title>
        <authorList>
            <person name="Reynolds N.K."/>
            <person name="Stajich J.E."/>
            <person name="Barry K."/>
            <person name="Grigoriev I.V."/>
            <person name="Crous P."/>
            <person name="Smith M.E."/>
        </authorList>
    </citation>
    <scope>NUCLEOTIDE SEQUENCE</scope>
    <source>
        <strain evidence="4">RSA 861</strain>
    </source>
</reference>
<dbReference type="PANTHER" id="PTHR14239:SF0">
    <property type="entry name" value="F420-DEPENDENT NADP REDUCTASE"/>
    <property type="match status" value="1"/>
</dbReference>
<name>A0A9W8AFZ3_9FUNG</name>
<dbReference type="GO" id="GO:0052851">
    <property type="term" value="F:ferric-chelate reductase (NADPH) activity"/>
    <property type="evidence" value="ECO:0007669"/>
    <property type="project" value="TreeGrafter"/>
</dbReference>
<dbReference type="Gene3D" id="3.40.50.720">
    <property type="entry name" value="NAD(P)-binding Rossmann-like Domain"/>
    <property type="match status" value="1"/>
</dbReference>
<evidence type="ECO:0000313" key="4">
    <source>
        <dbReference type="EMBL" id="KAJ1928510.1"/>
    </source>
</evidence>
<dbReference type="PANTHER" id="PTHR14239">
    <property type="entry name" value="DUDULIN-RELATED"/>
    <property type="match status" value="1"/>
</dbReference>
<dbReference type="InterPro" id="IPR028939">
    <property type="entry name" value="P5C_Rdtase_cat_N"/>
</dbReference>
<dbReference type="InterPro" id="IPR036291">
    <property type="entry name" value="NAD(P)-bd_dom_sf"/>
</dbReference>
<feature type="transmembrane region" description="Helical" evidence="2">
    <location>
        <begin position="326"/>
        <end position="344"/>
    </location>
</feature>
<dbReference type="GO" id="GO:0015677">
    <property type="term" value="P:copper ion import"/>
    <property type="evidence" value="ECO:0007669"/>
    <property type="project" value="TreeGrafter"/>
</dbReference>
<comment type="caution">
    <text evidence="4">The sequence shown here is derived from an EMBL/GenBank/DDBJ whole genome shotgun (WGS) entry which is preliminary data.</text>
</comment>
<accession>A0A9W8AFZ3</accession>